<evidence type="ECO:0000259" key="15">
    <source>
        <dbReference type="PROSITE" id="PS51194"/>
    </source>
</evidence>
<name>A0A1T4KTM6_9SPIR</name>
<keyword evidence="7 13" id="KW-0067">ATP-binding</keyword>
<dbReference type="AlphaFoldDB" id="A0A1T4KTM6"/>
<dbReference type="RefSeq" id="WP_078930058.1">
    <property type="nucleotide sequence ID" value="NZ_FUXC01000001.1"/>
</dbReference>
<dbReference type="Gene3D" id="2.40.10.170">
    <property type="match status" value="1"/>
</dbReference>
<dbReference type="PROSITE" id="PS51194">
    <property type="entry name" value="HELICASE_CTER"/>
    <property type="match status" value="1"/>
</dbReference>
<dbReference type="Gene3D" id="3.40.50.11180">
    <property type="match status" value="1"/>
</dbReference>
<dbReference type="GO" id="GO:0005737">
    <property type="term" value="C:cytoplasm"/>
    <property type="evidence" value="ECO:0007669"/>
    <property type="project" value="UniProtKB-SubCell"/>
</dbReference>
<feature type="domain" description="Helicase C-terminal" evidence="15">
    <location>
        <begin position="853"/>
        <end position="1019"/>
    </location>
</feature>
<comment type="subcellular location">
    <subcellularLocation>
        <location evidence="1 13">Cytoplasm</location>
    </subcellularLocation>
</comment>
<dbReference type="Pfam" id="PF00270">
    <property type="entry name" value="DEAD"/>
    <property type="match status" value="1"/>
</dbReference>
<keyword evidence="3 13" id="KW-0547">Nucleotide-binding</keyword>
<keyword evidence="5 13" id="KW-0378">Hydrolase</keyword>
<dbReference type="SMART" id="SM00487">
    <property type="entry name" value="DEXDc"/>
    <property type="match status" value="1"/>
</dbReference>
<evidence type="ECO:0000313" key="16">
    <source>
        <dbReference type="EMBL" id="SJZ45688.1"/>
    </source>
</evidence>
<comment type="similarity">
    <text evidence="10 13">In the N-terminal section; belongs to the UvrB family.</text>
</comment>
<evidence type="ECO:0000256" key="5">
    <source>
        <dbReference type="ARBA" id="ARBA00022801"/>
    </source>
</evidence>
<evidence type="ECO:0000256" key="7">
    <source>
        <dbReference type="ARBA" id="ARBA00022840"/>
    </source>
</evidence>
<dbReference type="InterPro" id="IPR047112">
    <property type="entry name" value="RecG/Mfd"/>
</dbReference>
<dbReference type="GO" id="GO:0006355">
    <property type="term" value="P:regulation of DNA-templated transcription"/>
    <property type="evidence" value="ECO:0007669"/>
    <property type="project" value="UniProtKB-UniRule"/>
</dbReference>
<evidence type="ECO:0000256" key="8">
    <source>
        <dbReference type="ARBA" id="ARBA00023125"/>
    </source>
</evidence>
<dbReference type="Gene3D" id="3.30.2060.10">
    <property type="entry name" value="Penicillin-binding protein 1b domain"/>
    <property type="match status" value="1"/>
</dbReference>
<dbReference type="PANTHER" id="PTHR47964:SF1">
    <property type="entry name" value="ATP-DEPENDENT DNA HELICASE HOMOLOG RECG, CHLOROPLASTIC"/>
    <property type="match status" value="1"/>
</dbReference>
<dbReference type="InterPro" id="IPR041471">
    <property type="entry name" value="UvrB_inter"/>
</dbReference>
<gene>
    <name evidence="13" type="primary">mfd</name>
    <name evidence="16" type="ORF">SAMN02745152_00303</name>
</gene>
<dbReference type="GO" id="GO:0003684">
    <property type="term" value="F:damaged DNA binding"/>
    <property type="evidence" value="ECO:0007669"/>
    <property type="project" value="InterPro"/>
</dbReference>
<dbReference type="EC" id="3.6.4.-" evidence="13"/>
<dbReference type="SUPFAM" id="SSF143517">
    <property type="entry name" value="TRCF domain-like"/>
    <property type="match status" value="1"/>
</dbReference>
<dbReference type="InterPro" id="IPR003711">
    <property type="entry name" value="CarD-like/TRCF_RID"/>
</dbReference>
<reference evidence="16 17" key="1">
    <citation type="submission" date="2017-02" db="EMBL/GenBank/DDBJ databases">
        <authorList>
            <person name="Peterson S.W."/>
        </authorList>
    </citation>
    <scope>NUCLEOTIDE SEQUENCE [LARGE SCALE GENOMIC DNA]</scope>
    <source>
        <strain evidence="16 17">ATCC BAA-909</strain>
    </source>
</reference>
<evidence type="ECO:0000256" key="13">
    <source>
        <dbReference type="HAMAP-Rule" id="MF_00969"/>
    </source>
</evidence>
<dbReference type="SMART" id="SM01058">
    <property type="entry name" value="CarD_TRCF"/>
    <property type="match status" value="1"/>
</dbReference>
<dbReference type="SUPFAM" id="SSF141259">
    <property type="entry name" value="CarD-like"/>
    <property type="match status" value="1"/>
</dbReference>
<dbReference type="Proteomes" id="UP000190395">
    <property type="component" value="Unassembled WGS sequence"/>
</dbReference>
<dbReference type="GO" id="GO:0003678">
    <property type="term" value="F:DNA helicase activity"/>
    <property type="evidence" value="ECO:0007669"/>
    <property type="project" value="TreeGrafter"/>
</dbReference>
<evidence type="ECO:0000256" key="3">
    <source>
        <dbReference type="ARBA" id="ARBA00022741"/>
    </source>
</evidence>
<comment type="similarity">
    <text evidence="11 13">In the C-terminal section; belongs to the helicase family. RecG subfamily.</text>
</comment>
<dbReference type="InterPro" id="IPR014001">
    <property type="entry name" value="Helicase_ATP-bd"/>
</dbReference>
<protein>
    <recommendedName>
        <fullName evidence="12 13">Transcription-repair-coupling factor</fullName>
        <shortName evidence="13">TRCF</shortName>
        <ecNumber evidence="13">3.6.4.-</ecNumber>
    </recommendedName>
</protein>
<comment type="function">
    <text evidence="13">Couples transcription and DNA repair by recognizing RNA polymerase (RNAP) stalled at DNA lesions. Mediates ATP-dependent release of RNAP and its truncated transcript from the DNA, and recruitment of nucleotide excision repair machinery to the damaged site.</text>
</comment>
<keyword evidence="2 13" id="KW-0963">Cytoplasm</keyword>
<organism evidence="16 17">
    <name type="scientific">Treponema berlinense</name>
    <dbReference type="NCBI Taxonomy" id="225004"/>
    <lineage>
        <taxon>Bacteria</taxon>
        <taxon>Pseudomonadati</taxon>
        <taxon>Spirochaetota</taxon>
        <taxon>Spirochaetia</taxon>
        <taxon>Spirochaetales</taxon>
        <taxon>Treponemataceae</taxon>
        <taxon>Treponema</taxon>
    </lineage>
</organism>
<dbReference type="Pfam" id="PF02559">
    <property type="entry name" value="CarD_TRCF_RID"/>
    <property type="match status" value="1"/>
</dbReference>
<dbReference type="SMART" id="SM00490">
    <property type="entry name" value="HELICc"/>
    <property type="match status" value="1"/>
</dbReference>
<proteinExistence type="inferred from homology"/>
<dbReference type="Pfam" id="PF03461">
    <property type="entry name" value="TRCF"/>
    <property type="match status" value="1"/>
</dbReference>
<keyword evidence="9 13" id="KW-0234">DNA repair</keyword>
<keyword evidence="6 16" id="KW-0347">Helicase</keyword>
<dbReference type="PROSITE" id="PS51192">
    <property type="entry name" value="HELICASE_ATP_BIND_1"/>
    <property type="match status" value="1"/>
</dbReference>
<dbReference type="STRING" id="225004.SAMN02745152_00303"/>
<dbReference type="InterPro" id="IPR005118">
    <property type="entry name" value="TRCF_C"/>
</dbReference>
<dbReference type="Gene3D" id="3.90.1150.50">
    <property type="entry name" value="Transcription-repair-coupling factor, D7 domain"/>
    <property type="match status" value="1"/>
</dbReference>
<dbReference type="PANTHER" id="PTHR47964">
    <property type="entry name" value="ATP-DEPENDENT DNA HELICASE HOMOLOG RECG, CHLOROPLASTIC"/>
    <property type="match status" value="1"/>
</dbReference>
<dbReference type="Gene3D" id="3.40.50.300">
    <property type="entry name" value="P-loop containing nucleotide triphosphate hydrolases"/>
    <property type="match status" value="2"/>
</dbReference>
<evidence type="ECO:0000256" key="6">
    <source>
        <dbReference type="ARBA" id="ARBA00022806"/>
    </source>
</evidence>
<dbReference type="InterPro" id="IPR011545">
    <property type="entry name" value="DEAD/DEAH_box_helicase_dom"/>
</dbReference>
<dbReference type="CDD" id="cd17991">
    <property type="entry name" value="DEXHc_TRCF"/>
    <property type="match status" value="1"/>
</dbReference>
<dbReference type="SUPFAM" id="SSF52540">
    <property type="entry name" value="P-loop containing nucleoside triphosphate hydrolases"/>
    <property type="match status" value="4"/>
</dbReference>
<evidence type="ECO:0000256" key="12">
    <source>
        <dbReference type="ARBA" id="ARBA00070128"/>
    </source>
</evidence>
<evidence type="ECO:0000256" key="4">
    <source>
        <dbReference type="ARBA" id="ARBA00022763"/>
    </source>
</evidence>
<keyword evidence="8 13" id="KW-0238">DNA-binding</keyword>
<dbReference type="InterPro" id="IPR036101">
    <property type="entry name" value="CarD-like/TRCF_RID_sf"/>
</dbReference>
<keyword evidence="17" id="KW-1185">Reference proteome</keyword>
<evidence type="ECO:0000256" key="10">
    <source>
        <dbReference type="ARBA" id="ARBA00061104"/>
    </source>
</evidence>
<evidence type="ECO:0000259" key="14">
    <source>
        <dbReference type="PROSITE" id="PS51192"/>
    </source>
</evidence>
<evidence type="ECO:0000256" key="11">
    <source>
        <dbReference type="ARBA" id="ARBA00061399"/>
    </source>
</evidence>
<dbReference type="EMBL" id="FUXC01000001">
    <property type="protein sequence ID" value="SJZ45688.1"/>
    <property type="molecule type" value="Genomic_DNA"/>
</dbReference>
<dbReference type="Pfam" id="PF17757">
    <property type="entry name" value="UvrB_inter"/>
    <property type="match status" value="1"/>
</dbReference>
<dbReference type="FunFam" id="3.40.50.300:FF:000546">
    <property type="entry name" value="Transcription-repair-coupling factor"/>
    <property type="match status" value="1"/>
</dbReference>
<dbReference type="InterPro" id="IPR027417">
    <property type="entry name" value="P-loop_NTPase"/>
</dbReference>
<dbReference type="HAMAP" id="MF_00969">
    <property type="entry name" value="TRCF"/>
    <property type="match status" value="1"/>
</dbReference>
<dbReference type="Pfam" id="PF00271">
    <property type="entry name" value="Helicase_C"/>
    <property type="match status" value="1"/>
</dbReference>
<dbReference type="InterPro" id="IPR004576">
    <property type="entry name" value="Mfd"/>
</dbReference>
<dbReference type="InterPro" id="IPR001650">
    <property type="entry name" value="Helicase_C-like"/>
</dbReference>
<evidence type="ECO:0000256" key="2">
    <source>
        <dbReference type="ARBA" id="ARBA00022490"/>
    </source>
</evidence>
<dbReference type="GO" id="GO:0016787">
    <property type="term" value="F:hydrolase activity"/>
    <property type="evidence" value="ECO:0007669"/>
    <property type="project" value="UniProtKB-KW"/>
</dbReference>
<dbReference type="OrthoDB" id="9804325at2"/>
<sequence length="1209" mass="137490">MKSLLSNSVLSILNGWQEFSSAVKKITSQNDGTSFPIEINGLQGAAIPFFAAACLDSAKNAAFSRMQYETTGRYSNSAVNPAQKNIVKTNGSTSLDAVFVVPNEKDAAELSSDLATAFEENVEIFTLPWWGTVPYRAANVGSAVFGKRSAFLSKLAFQERKLSSSVKPRIFLVTQRALQSPVPPPDYLRSLIFSLHKNQQIDSTQIAEKLARLGYLRVPKVSVPGEFTLRGEVLDVFTPGMDVANRILFDFDQIENIKTFNPENQATIGTVDSILVFPMKEVVWNDEFISRLEKTQEFSEHLELTDTAKKAKDKLIEELKTKAQSEGEELVYPVLWDEIYTVLDYVAENTPVFYFDYDRQENAQESFVREYSGMFRIARQSFPVLEVEQMLLNFDDVINIHEKSIFFRTLTTESEDVEKSVQSEDGNPEILQNSKKSRSKLTVRCNPGRSFFGNINYLKDELNAAIVSGWSVVVFADNPNQSLRIKEILKDFALTVLPFPISSGFGIDETKTLVIQENEIFGRRKHVQKSLGHVKSQVIDTFVELNEGDFVVHVNYGIGQFKGIQRVKAMGNERDYIKLEYADEEFVFVPIEQVNLVQRYIGNEGEKPHLDKIGSKSWENRKNKVKKAVEDLAEKLIALYSRRQASRGFPFPKDNEWQTAFEASFPYEDTADQYSVTQEIKKDMERPVPMDRLVCGDVGFGKTEIAMRAAFKAVMGGKQVAFLSPTTILAEQHYETCLERFKNFPVTIKQMSRFVSPKEQKKILAELESGKVDILVGTHRIIQKDVKYKDLGLMIIDEEQRFGVKDKEKLKSLKANIDCLAMSATPIPRTLHMSLLKIRDMSLLTTPPQTRKPVETIVAEYTEEKVAQAIRRETDRGGQVFYLHNRVESLEETRLKLQRIVPEMMIETAHGQMSSEELDDIFRRFKLGGFQVLIATTIIENGIDIPNVNTIIIDRADMYGVSQLYQLRGRVGRSDRKAYAYLLYPEHKVLSEVAMKRLQVISDFTELGAGFKIAMKDMEIRGAGNLLGRDQSGDVYSVGFELYVKLLSDAVERLTEQKDYHQQNEVLLELEYTGFIPDTYVHSIQTKMEIYKKVAGIQTKQELDRMYNELEDRFGPIPDEVYSLLSLAEVRIIAKKLSITTLRERKGEITVEFGRVTDIPLDKLMKLIKENSGKIRLDSTKPNQLILSTGKIGLKEKSEYIREKLETLI</sequence>
<evidence type="ECO:0000313" key="17">
    <source>
        <dbReference type="Proteomes" id="UP000190395"/>
    </source>
</evidence>
<dbReference type="NCBIfam" id="TIGR00580">
    <property type="entry name" value="mfd"/>
    <property type="match status" value="1"/>
</dbReference>
<evidence type="ECO:0000256" key="1">
    <source>
        <dbReference type="ARBA" id="ARBA00004496"/>
    </source>
</evidence>
<evidence type="ECO:0000256" key="9">
    <source>
        <dbReference type="ARBA" id="ARBA00023204"/>
    </source>
</evidence>
<dbReference type="SMART" id="SM00982">
    <property type="entry name" value="TRCF"/>
    <property type="match status" value="1"/>
</dbReference>
<dbReference type="GO" id="GO:0005524">
    <property type="term" value="F:ATP binding"/>
    <property type="evidence" value="ECO:0007669"/>
    <property type="project" value="UniProtKB-UniRule"/>
</dbReference>
<feature type="domain" description="Helicase ATP-binding" evidence="14">
    <location>
        <begin position="683"/>
        <end position="844"/>
    </location>
</feature>
<dbReference type="GO" id="GO:0000716">
    <property type="term" value="P:transcription-coupled nucleotide-excision repair, DNA damage recognition"/>
    <property type="evidence" value="ECO:0007669"/>
    <property type="project" value="UniProtKB-UniRule"/>
</dbReference>
<dbReference type="GeneID" id="303366580"/>
<accession>A0A1T4KTM6</accession>
<dbReference type="InterPro" id="IPR037235">
    <property type="entry name" value="TRCF-like_C_D7"/>
</dbReference>
<keyword evidence="4 13" id="KW-0227">DNA damage</keyword>